<comment type="caution">
    <text evidence="3">The sequence shown here is derived from an EMBL/GenBank/DDBJ whole genome shotgun (WGS) entry which is preliminary data.</text>
</comment>
<dbReference type="InterPro" id="IPR051203">
    <property type="entry name" value="Polysaccharide_Synthase-Rel"/>
</dbReference>
<evidence type="ECO:0000313" key="3">
    <source>
        <dbReference type="EMBL" id="ORC38321.1"/>
    </source>
</evidence>
<reference evidence="3 4" key="1">
    <citation type="submission" date="2017-03" db="EMBL/GenBank/DDBJ databases">
        <title>Draft Genome sequence of Marispirochaeta sp. strain JC444.</title>
        <authorList>
            <person name="Shivani Y."/>
            <person name="Subhash Y."/>
            <person name="Sasikala C."/>
            <person name="Ramana C."/>
        </authorList>
    </citation>
    <scope>NUCLEOTIDE SEQUENCE [LARGE SCALE GENOMIC DNA]</scope>
    <source>
        <strain evidence="3 4">JC444</strain>
    </source>
</reference>
<dbReference type="STRING" id="1963862.B4O97_00760"/>
<dbReference type="EMBL" id="MWQY01000001">
    <property type="protein sequence ID" value="ORC38321.1"/>
    <property type="molecule type" value="Genomic_DNA"/>
</dbReference>
<sequence>MQKSGRTIYIVGAGFAGRKIAEEIKTKGTFGRLVAFLDDDPGKIGTKVDDIPVLGPIARISKIFETRPADEALIAIPGATNDQLTTIYEHLSSASFDRIRILPNLAQIIDGDAHLIQTREIAVEDLLGRTPVRIPLKETLSYLRDKRVLITGAGGSIGSELSRQLLSAGAERLYLFDNGENNVYEIEKELKILQEEGVGEKATLVPVVGDLKDREYTRFIIQRLKADIIFHCAAYKHVPMAESNPVEVIKNNVFGTLHLVEAVRESAVPRLVLISTDKAVEPRYVYGASKMISEELALARNNGDQHFMVVRFGNVLDSRGSIVPLFKKQILKGGPVTITDPRATRYFMTIPEAVSLVLKSGGLGTGGDLYVLDMGEPVPIRELAEQMIRFYGYEPGTDIPINYIGLRQGEKLSERLWAEGETGEATDFQRILRLRHRSRITGSLDDLIRDLKPVCFFDPLKPETFRDRRVLRSTLARHIPSFEVPDDEPRY</sequence>
<keyword evidence="4" id="KW-1185">Reference proteome</keyword>
<comment type="similarity">
    <text evidence="1">Belongs to the polysaccharide synthase family.</text>
</comment>
<dbReference type="RefSeq" id="WP_083047333.1">
    <property type="nucleotide sequence ID" value="NZ_MWQY01000001.1"/>
</dbReference>
<dbReference type="PANTHER" id="PTHR43318:SF1">
    <property type="entry name" value="POLYSACCHARIDE BIOSYNTHESIS PROTEIN EPSC-RELATED"/>
    <property type="match status" value="1"/>
</dbReference>
<evidence type="ECO:0000259" key="2">
    <source>
        <dbReference type="Pfam" id="PF02719"/>
    </source>
</evidence>
<dbReference type="Pfam" id="PF02719">
    <property type="entry name" value="Polysacc_synt_2"/>
    <property type="match status" value="1"/>
</dbReference>
<dbReference type="InterPro" id="IPR036291">
    <property type="entry name" value="NAD(P)-bd_dom_sf"/>
</dbReference>
<name>A0A1Y1S2X4_9SPIO</name>
<dbReference type="AlphaFoldDB" id="A0A1Y1S2X4"/>
<dbReference type="Gene3D" id="3.40.50.720">
    <property type="entry name" value="NAD(P)-binding Rossmann-like Domain"/>
    <property type="match status" value="2"/>
</dbReference>
<evidence type="ECO:0000256" key="1">
    <source>
        <dbReference type="ARBA" id="ARBA00007430"/>
    </source>
</evidence>
<dbReference type="OrthoDB" id="9803111at2"/>
<evidence type="ECO:0000313" key="4">
    <source>
        <dbReference type="Proteomes" id="UP000192343"/>
    </source>
</evidence>
<proteinExistence type="inferred from homology"/>
<dbReference type="Proteomes" id="UP000192343">
    <property type="component" value="Unassembled WGS sequence"/>
</dbReference>
<dbReference type="SUPFAM" id="SSF51735">
    <property type="entry name" value="NAD(P)-binding Rossmann-fold domains"/>
    <property type="match status" value="2"/>
</dbReference>
<gene>
    <name evidence="3" type="ORF">B4O97_00760</name>
</gene>
<dbReference type="PANTHER" id="PTHR43318">
    <property type="entry name" value="UDP-N-ACETYLGLUCOSAMINE 4,6-DEHYDRATASE"/>
    <property type="match status" value="1"/>
</dbReference>
<protein>
    <submittedName>
        <fullName evidence="3">Polysaccharide biosynthesis protein</fullName>
    </submittedName>
</protein>
<feature type="domain" description="Polysaccharide biosynthesis protein CapD-like" evidence="2">
    <location>
        <begin position="148"/>
        <end position="434"/>
    </location>
</feature>
<organism evidence="3 4">
    <name type="scientific">Marispirochaeta aestuarii</name>
    <dbReference type="NCBI Taxonomy" id="1963862"/>
    <lineage>
        <taxon>Bacteria</taxon>
        <taxon>Pseudomonadati</taxon>
        <taxon>Spirochaetota</taxon>
        <taxon>Spirochaetia</taxon>
        <taxon>Spirochaetales</taxon>
        <taxon>Spirochaetaceae</taxon>
        <taxon>Marispirochaeta</taxon>
    </lineage>
</organism>
<dbReference type="CDD" id="cd05237">
    <property type="entry name" value="UDP_invert_4-6DH_SDR_e"/>
    <property type="match status" value="1"/>
</dbReference>
<dbReference type="InterPro" id="IPR003869">
    <property type="entry name" value="Polysac_CapD-like"/>
</dbReference>
<accession>A0A1Y1S2X4</accession>